<evidence type="ECO:0000313" key="6">
    <source>
        <dbReference type="EMBL" id="CAA7393315.1"/>
    </source>
</evidence>
<dbReference type="OrthoDB" id="1166059at2759"/>
<name>A0A7I8K762_SPIIN</name>
<keyword evidence="3 4" id="KW-0287">Flowering</keyword>
<organism evidence="6 7">
    <name type="scientific">Spirodela intermedia</name>
    <name type="common">Intermediate duckweed</name>
    <dbReference type="NCBI Taxonomy" id="51605"/>
    <lineage>
        <taxon>Eukaryota</taxon>
        <taxon>Viridiplantae</taxon>
        <taxon>Streptophyta</taxon>
        <taxon>Embryophyta</taxon>
        <taxon>Tracheophyta</taxon>
        <taxon>Spermatophyta</taxon>
        <taxon>Magnoliopsida</taxon>
        <taxon>Liliopsida</taxon>
        <taxon>Araceae</taxon>
        <taxon>Lemnoideae</taxon>
        <taxon>Spirodela</taxon>
    </lineage>
</organism>
<dbReference type="GO" id="GO:0030154">
    <property type="term" value="P:cell differentiation"/>
    <property type="evidence" value="ECO:0007669"/>
    <property type="project" value="UniProtKB-KW"/>
</dbReference>
<comment type="similarity">
    <text evidence="1 4">Belongs to the Frigida family.</text>
</comment>
<dbReference type="AlphaFoldDB" id="A0A7I8K762"/>
<gene>
    <name evidence="6" type="ORF">SI8410_03004079</name>
</gene>
<dbReference type="PANTHER" id="PTHR31791">
    <property type="entry name" value="FRIGIDA-LIKE PROTEIN 3-RELATED"/>
    <property type="match status" value="1"/>
</dbReference>
<sequence length="514" mass="57197">MATAKSIAADIEAIPGKKENLRKAFEELQAHSSSLASFTLRWKDLEEHIASIQASIEDRFRELESKENERSVTFMPAHAAVAQPSEKETIVPVIVEEEPEVDPRPELKSFCLKMDGKGLLQFINQNRKDLLNIRKELNRAIRAAPDPAKLVIDAVEGFYPAKVSGEGPSEGELHANRRTCTLLLERLHVISREIKPLTRQKATKLGKEWKKKMSQDGGQNYVEALAFLQLLVSYNIMSEFEADELFNLLIPMAKRKQTIALCRDLGLSEKMPDFIQKLSSKGKQLDAVKFVYAFGLADKFPPVPLLKEYIKESKKISQEVRRKGNNSAQSQNEATAKELAALRAVIKTIEEYKLESEYSPESLHKRITQLEQQKAERKRSAASSALTNPKGQAQQYQASKRPRPSTTTATAVVAAHPPPSHFSQTQSHLSLVDRSPFMASTGPYGLGGNSYIYERSSSAYASNPLGLGATRSPPRSLLYPDSLSGSSLYDRSGAYVNYSLPGGLPPQYNSSLYR</sequence>
<proteinExistence type="inferred from homology"/>
<dbReference type="Pfam" id="PF07899">
    <property type="entry name" value="Frigida"/>
    <property type="match status" value="1"/>
</dbReference>
<dbReference type="Proteomes" id="UP000663760">
    <property type="component" value="Chromosome 3"/>
</dbReference>
<keyword evidence="2 4" id="KW-0221">Differentiation</keyword>
<dbReference type="InterPro" id="IPR012474">
    <property type="entry name" value="Frigida"/>
</dbReference>
<evidence type="ECO:0000256" key="4">
    <source>
        <dbReference type="RuleBase" id="RU364012"/>
    </source>
</evidence>
<feature type="compositionally biased region" description="Polar residues" evidence="5">
    <location>
        <begin position="386"/>
        <end position="398"/>
    </location>
</feature>
<accession>A0A7I8K762</accession>
<evidence type="ECO:0000256" key="3">
    <source>
        <dbReference type="ARBA" id="ARBA00023089"/>
    </source>
</evidence>
<dbReference type="PANTHER" id="PTHR31791:SF47">
    <property type="entry name" value="INACTIVE FRIGIDA-LIKE PROTEIN 2"/>
    <property type="match status" value="1"/>
</dbReference>
<evidence type="ECO:0000256" key="5">
    <source>
        <dbReference type="SAM" id="MobiDB-lite"/>
    </source>
</evidence>
<dbReference type="GO" id="GO:0009908">
    <property type="term" value="P:flower development"/>
    <property type="evidence" value="ECO:0007669"/>
    <property type="project" value="UniProtKB-KW"/>
</dbReference>
<keyword evidence="4" id="KW-0217">Developmental protein</keyword>
<evidence type="ECO:0000256" key="1">
    <source>
        <dbReference type="ARBA" id="ARBA00008956"/>
    </source>
</evidence>
<protein>
    <recommendedName>
        <fullName evidence="4">FRIGIDA-like protein</fullName>
    </recommendedName>
</protein>
<dbReference type="EMBL" id="LR746266">
    <property type="protein sequence ID" value="CAA7393315.1"/>
    <property type="molecule type" value="Genomic_DNA"/>
</dbReference>
<feature type="region of interest" description="Disordered" evidence="5">
    <location>
        <begin position="370"/>
        <end position="411"/>
    </location>
</feature>
<evidence type="ECO:0000256" key="2">
    <source>
        <dbReference type="ARBA" id="ARBA00022782"/>
    </source>
</evidence>
<keyword evidence="7" id="KW-1185">Reference proteome</keyword>
<reference evidence="6" key="1">
    <citation type="submission" date="2020-02" db="EMBL/GenBank/DDBJ databases">
        <authorList>
            <person name="Scholz U."/>
            <person name="Mascher M."/>
            <person name="Fiebig A."/>
        </authorList>
    </citation>
    <scope>NUCLEOTIDE SEQUENCE</scope>
</reference>
<evidence type="ECO:0000313" key="7">
    <source>
        <dbReference type="Proteomes" id="UP000663760"/>
    </source>
</evidence>